<dbReference type="AlphaFoldDB" id="A0A3S3QRW9"/>
<gene>
    <name evidence="1" type="ORF">H206_00001</name>
</gene>
<sequence>YPHHSYHEFFTRNSNLVTIITYHINLPINRLMKSIQENKMSIYIGGSRENEMLIEGLSANRFAPNKMLLFLPSIIASKREVSVPTVTSTTGRIWMDRNFGASRVATSMTDEESYGDLYQWGRLADGHEKRTSATIATVSSSDNPGHGKFILTAPVPSDWRNPQNDDLWQGIDGTNNPCPAGFRPPTESEIQEEIDTWSSKDAAGAFASPLKLPASGIRYCFDGSLDTVGSAGAYWSSSVNDTNARLLDFSGDHAWVSDSIRASGFSLRCIKDEPDQVSTVTSATGRVWMDRNLGASRVATSPTDEEAYGDFYQWGRLTDGHEKRTSGTTTTLSSADVPGHENFIVALSGSNDWRNPKNNSLWQGVNGISNPCPTGFRLPTEAELEAERQSWVSNDYAGAFASPLKLVMAGYRDTTGLIRGGSGSYGCYWSSNFTFANARGFDFYSGGTAFYSYNRDNGLSVRCIKD</sequence>
<accession>A0A3S3QRW9</accession>
<keyword evidence="2" id="KW-1185">Reference proteome</keyword>
<proteinExistence type="predicted"/>
<comment type="caution">
    <text evidence="1">The sequence shown here is derived from an EMBL/GenBank/DDBJ whole genome shotgun (WGS) entry which is preliminary data.</text>
</comment>
<evidence type="ECO:0000313" key="2">
    <source>
        <dbReference type="Proteomes" id="UP000287853"/>
    </source>
</evidence>
<dbReference type="EMBL" id="MTKO01000070">
    <property type="protein sequence ID" value="RWX45934.1"/>
    <property type="molecule type" value="Genomic_DNA"/>
</dbReference>
<dbReference type="Proteomes" id="UP000287853">
    <property type="component" value="Unassembled WGS sequence"/>
</dbReference>
<reference evidence="1 2" key="1">
    <citation type="submission" date="2017-01" db="EMBL/GenBank/DDBJ databases">
        <title>The cable genome- insights into the physiology and evolution of filamentous bacteria capable of sulfide oxidation via long distance electron transfer.</title>
        <authorList>
            <person name="Schreiber L."/>
            <person name="Bjerg J.T."/>
            <person name="Boggild A."/>
            <person name="Van De Vossenberg J."/>
            <person name="Meysman F."/>
            <person name="Nielsen L.P."/>
            <person name="Schramm A."/>
            <person name="Kjeldsen K.U."/>
        </authorList>
    </citation>
    <scope>NUCLEOTIDE SEQUENCE [LARGE SCALE GENOMIC DNA]</scope>
    <source>
        <strain evidence="1">MCF</strain>
    </source>
</reference>
<protein>
    <submittedName>
        <fullName evidence="1">Major paralogous domain-containing protein</fullName>
    </submittedName>
</protein>
<organism evidence="1 2">
    <name type="scientific">Candidatus Electrothrix aarhusensis</name>
    <dbReference type="NCBI Taxonomy" id="1859131"/>
    <lineage>
        <taxon>Bacteria</taxon>
        <taxon>Pseudomonadati</taxon>
        <taxon>Thermodesulfobacteriota</taxon>
        <taxon>Desulfobulbia</taxon>
        <taxon>Desulfobulbales</taxon>
        <taxon>Desulfobulbaceae</taxon>
        <taxon>Candidatus Electrothrix</taxon>
    </lineage>
</organism>
<name>A0A3S3QRW9_9BACT</name>
<evidence type="ECO:0000313" key="1">
    <source>
        <dbReference type="EMBL" id="RWX45934.1"/>
    </source>
</evidence>
<feature type="non-terminal residue" evidence="1">
    <location>
        <position position="1"/>
    </location>
</feature>